<feature type="domain" description="Extensin-like C-terminal" evidence="1">
    <location>
        <begin position="75"/>
        <end position="138"/>
    </location>
</feature>
<dbReference type="Proteomes" id="UP000189670">
    <property type="component" value="Unassembled WGS sequence"/>
</dbReference>
<accession>A0A1V1P1U5</accession>
<evidence type="ECO:0000313" key="2">
    <source>
        <dbReference type="EMBL" id="ETR68771.1"/>
    </source>
</evidence>
<reference evidence="3" key="1">
    <citation type="submission" date="2012-11" db="EMBL/GenBank/DDBJ databases">
        <authorList>
            <person name="Lucero-Rivera Y.E."/>
            <person name="Tovar-Ramirez D."/>
        </authorList>
    </citation>
    <scope>NUCLEOTIDE SEQUENCE [LARGE SCALE GENOMIC DNA]</scope>
    <source>
        <strain evidence="3">Araruama</strain>
    </source>
</reference>
<dbReference type="InterPro" id="IPR009683">
    <property type="entry name" value="Extensin-like_C"/>
</dbReference>
<gene>
    <name evidence="2" type="ORF">OMM_04362</name>
</gene>
<name>A0A1V1P1U5_9BACT</name>
<dbReference type="Pfam" id="PF06904">
    <property type="entry name" value="Extensin-like_C"/>
    <property type="match status" value="1"/>
</dbReference>
<proteinExistence type="predicted"/>
<evidence type="ECO:0000313" key="3">
    <source>
        <dbReference type="Proteomes" id="UP000189670"/>
    </source>
</evidence>
<organism evidence="2 3">
    <name type="scientific">Candidatus Magnetoglobus multicellularis str. Araruama</name>
    <dbReference type="NCBI Taxonomy" id="890399"/>
    <lineage>
        <taxon>Bacteria</taxon>
        <taxon>Pseudomonadati</taxon>
        <taxon>Thermodesulfobacteriota</taxon>
        <taxon>Desulfobacteria</taxon>
        <taxon>Desulfobacterales</taxon>
        <taxon>Desulfobacteraceae</taxon>
        <taxon>Candidatus Magnetoglobus</taxon>
    </lineage>
</organism>
<protein>
    <recommendedName>
        <fullName evidence="1">Extensin-like C-terminal domain-containing protein</fullName>
    </recommendedName>
</protein>
<sequence length="269" mass="31294">MTRPNNYFKSLGGVRVHYDRFPDAPYGSPGKPYNFYADKQFQKELDSFFYELWEVCPYGQAVVITSAGTYVSKPGYHGKGRAFDLDAIFWQDNDLIMINYPNQPFLYLGIESVLRKHFGTVLTYNYNKSHRDHIHIDNGSPVLFYTSSKSRVLFVQSLMNHIFEVPVTIDGIWGPETESSVDYVMHSLDLEGNIRDLNTWLTFLTLSSHRAFLKCVSNQQTPFDLIQNLYTVINKELNDTQSRKTIECALNNFVDHRETQLWLDNFRQL</sequence>
<evidence type="ECO:0000259" key="1">
    <source>
        <dbReference type="Pfam" id="PF06904"/>
    </source>
</evidence>
<comment type="caution">
    <text evidence="2">The sequence shown here is derived from an EMBL/GenBank/DDBJ whole genome shotgun (WGS) entry which is preliminary data.</text>
</comment>
<dbReference type="EMBL" id="ATBP01000837">
    <property type="protein sequence ID" value="ETR68771.1"/>
    <property type="molecule type" value="Genomic_DNA"/>
</dbReference>
<dbReference type="AlphaFoldDB" id="A0A1V1P1U5"/>